<accession>A0ABP3WGQ6</accession>
<dbReference type="PANTHER" id="PTHR43463:SF1">
    <property type="entry name" value="NICOTINATE-NUCLEOTIDE--DIMETHYLBENZIMIDAZOLE PHOSPHORIBOSYLTRANSFERASE"/>
    <property type="match status" value="1"/>
</dbReference>
<dbReference type="Gene3D" id="3.40.50.10210">
    <property type="match status" value="1"/>
</dbReference>
<evidence type="ECO:0000313" key="11">
    <source>
        <dbReference type="Proteomes" id="UP001500021"/>
    </source>
</evidence>
<evidence type="ECO:0000256" key="8">
    <source>
        <dbReference type="ARBA" id="ARBA00047340"/>
    </source>
</evidence>
<evidence type="ECO:0000256" key="5">
    <source>
        <dbReference type="ARBA" id="ARBA00022573"/>
    </source>
</evidence>
<keyword evidence="6 10" id="KW-0328">Glycosyltransferase</keyword>
<name>A0ABP3WGQ6_9GAMM</name>
<dbReference type="Proteomes" id="UP001500021">
    <property type="component" value="Unassembled WGS sequence"/>
</dbReference>
<dbReference type="InterPro" id="IPR023195">
    <property type="entry name" value="Nict_dMeBzImd_PRibTrfase_N"/>
</dbReference>
<dbReference type="GO" id="GO:0016757">
    <property type="term" value="F:glycosyltransferase activity"/>
    <property type="evidence" value="ECO:0007669"/>
    <property type="project" value="UniProtKB-KW"/>
</dbReference>
<gene>
    <name evidence="10" type="primary">cobT</name>
    <name evidence="10" type="ORF">GCM10009111_14670</name>
</gene>
<comment type="caution">
    <text evidence="10">The sequence shown here is derived from an EMBL/GenBank/DDBJ whole genome shotgun (WGS) entry which is preliminary data.</text>
</comment>
<keyword evidence="5" id="KW-0169">Cobalamin biosynthesis</keyword>
<comment type="pathway">
    <text evidence="1">Nucleoside biosynthesis; alpha-ribazole biosynthesis; alpha-ribazole from 5,6-dimethylbenzimidazole: step 1/2.</text>
</comment>
<protein>
    <recommendedName>
        <fullName evidence="4 9">Nicotinate-nucleotide--dimethylbenzimidazole phosphoribosyltransferase</fullName>
        <ecNumber evidence="3 9">2.4.2.21</ecNumber>
    </recommendedName>
</protein>
<comment type="catalytic activity">
    <reaction evidence="8">
        <text>5,6-dimethylbenzimidazole + nicotinate beta-D-ribonucleotide = alpha-ribazole 5'-phosphate + nicotinate + H(+)</text>
        <dbReference type="Rhea" id="RHEA:11196"/>
        <dbReference type="ChEBI" id="CHEBI:15378"/>
        <dbReference type="ChEBI" id="CHEBI:15890"/>
        <dbReference type="ChEBI" id="CHEBI:32544"/>
        <dbReference type="ChEBI" id="CHEBI:57502"/>
        <dbReference type="ChEBI" id="CHEBI:57918"/>
        <dbReference type="EC" id="2.4.2.21"/>
    </reaction>
</comment>
<evidence type="ECO:0000256" key="2">
    <source>
        <dbReference type="ARBA" id="ARBA00007110"/>
    </source>
</evidence>
<evidence type="ECO:0000256" key="4">
    <source>
        <dbReference type="ARBA" id="ARBA00015486"/>
    </source>
</evidence>
<dbReference type="EMBL" id="BAAAFA010000004">
    <property type="protein sequence ID" value="GAA0815822.1"/>
    <property type="molecule type" value="Genomic_DNA"/>
</dbReference>
<dbReference type="Pfam" id="PF02277">
    <property type="entry name" value="DBI_PRT"/>
    <property type="match status" value="1"/>
</dbReference>
<organism evidence="10 11">
    <name type="scientific">Colwellia asteriadis</name>
    <dbReference type="NCBI Taxonomy" id="517723"/>
    <lineage>
        <taxon>Bacteria</taxon>
        <taxon>Pseudomonadati</taxon>
        <taxon>Pseudomonadota</taxon>
        <taxon>Gammaproteobacteria</taxon>
        <taxon>Alteromonadales</taxon>
        <taxon>Colwelliaceae</taxon>
        <taxon>Colwellia</taxon>
    </lineage>
</organism>
<keyword evidence="7" id="KW-0808">Transferase</keyword>
<proteinExistence type="inferred from homology"/>
<dbReference type="InterPro" id="IPR003200">
    <property type="entry name" value="Nict_dMeBzImd_PRibTrfase"/>
</dbReference>
<evidence type="ECO:0000256" key="7">
    <source>
        <dbReference type="ARBA" id="ARBA00022679"/>
    </source>
</evidence>
<dbReference type="NCBIfam" id="NF000996">
    <property type="entry name" value="PRK00105.1"/>
    <property type="match status" value="1"/>
</dbReference>
<dbReference type="EC" id="2.4.2.21" evidence="3 9"/>
<dbReference type="SUPFAM" id="SSF52733">
    <property type="entry name" value="Nicotinate mononucleotide:5,6-dimethylbenzimidazole phosphoribosyltransferase (CobT)"/>
    <property type="match status" value="1"/>
</dbReference>
<keyword evidence="11" id="KW-1185">Reference proteome</keyword>
<dbReference type="CDD" id="cd02439">
    <property type="entry name" value="DMB-PRT_CobT"/>
    <property type="match status" value="1"/>
</dbReference>
<comment type="similarity">
    <text evidence="2">Belongs to the CobT family.</text>
</comment>
<evidence type="ECO:0000256" key="9">
    <source>
        <dbReference type="NCBIfam" id="TIGR03160"/>
    </source>
</evidence>
<reference evidence="11" key="1">
    <citation type="journal article" date="2019" name="Int. J. Syst. Evol. Microbiol.">
        <title>The Global Catalogue of Microorganisms (GCM) 10K type strain sequencing project: providing services to taxonomists for standard genome sequencing and annotation.</title>
        <authorList>
            <consortium name="The Broad Institute Genomics Platform"/>
            <consortium name="The Broad Institute Genome Sequencing Center for Infectious Disease"/>
            <person name="Wu L."/>
            <person name="Ma J."/>
        </authorList>
    </citation>
    <scope>NUCLEOTIDE SEQUENCE [LARGE SCALE GENOMIC DNA]</scope>
    <source>
        <strain evidence="11">JCM 15608</strain>
    </source>
</reference>
<dbReference type="PANTHER" id="PTHR43463">
    <property type="entry name" value="NICOTINATE-NUCLEOTIDE--DIMETHYLBENZIMIDAZOLE PHOSPHORIBOSYLTRANSFERASE"/>
    <property type="match status" value="1"/>
</dbReference>
<evidence type="ECO:0000256" key="3">
    <source>
        <dbReference type="ARBA" id="ARBA00011991"/>
    </source>
</evidence>
<evidence type="ECO:0000256" key="1">
    <source>
        <dbReference type="ARBA" id="ARBA00005049"/>
    </source>
</evidence>
<sequence length="386" mass="41018">MYAIPAVNRSQLSATQAKIDGKTKPVAALGELETLAKQLMLIQWQRMTVNEGHSDLAFSVKTKLSLTKPMMLVFAGDHGINEAQVSIAPSAVTRQMVLNFLSEGAAINCFCRNNDIGMTVIDCGVLDAISDKDKAEYVESNVSFVVQRLGAGTHNIANQAAMSLRQVEQGLSYGEKVVTQQLALGCDVILLGEMGIANTSSASALMLALTSYSVDDCVGMGTGITELQLAQKKRLITQALARINTLNNPSLDGVEEVDNTVYIKTLLSELGGFEIVQMVGAILAAAKASVAVVVDGFIVSVAALVAVKINANVVDYLIFSHVSQEKAHQGLLNEFKQDSRYHTKPLLSLGLRLGEGSGAALAYPLLTAAASFYNNMASFEDAGVTV</sequence>
<evidence type="ECO:0000313" key="10">
    <source>
        <dbReference type="EMBL" id="GAA0815822.1"/>
    </source>
</evidence>
<dbReference type="Gene3D" id="1.10.1610.10">
    <property type="match status" value="1"/>
</dbReference>
<dbReference type="InterPro" id="IPR017846">
    <property type="entry name" value="Nict_dMeBzImd_PRibTrfase_bact"/>
</dbReference>
<dbReference type="RefSeq" id="WP_343816696.1">
    <property type="nucleotide sequence ID" value="NZ_BAAAFA010000004.1"/>
</dbReference>
<evidence type="ECO:0000256" key="6">
    <source>
        <dbReference type="ARBA" id="ARBA00022676"/>
    </source>
</evidence>
<dbReference type="NCBIfam" id="TIGR03160">
    <property type="entry name" value="cobT_DBIPRT"/>
    <property type="match status" value="1"/>
</dbReference>
<dbReference type="InterPro" id="IPR036087">
    <property type="entry name" value="Nict_dMeBzImd_PRibTrfase_sf"/>
</dbReference>